<accession>A0A382H3D9</accession>
<proteinExistence type="predicted"/>
<name>A0A382H3D9_9ZZZZ</name>
<dbReference type="AlphaFoldDB" id="A0A382H3D9"/>
<reference evidence="1" key="1">
    <citation type="submission" date="2018-05" db="EMBL/GenBank/DDBJ databases">
        <authorList>
            <person name="Lanie J.A."/>
            <person name="Ng W.-L."/>
            <person name="Kazmierczak K.M."/>
            <person name="Andrzejewski T.M."/>
            <person name="Davidsen T.M."/>
            <person name="Wayne K.J."/>
            <person name="Tettelin H."/>
            <person name="Glass J.I."/>
            <person name="Rusch D."/>
            <person name="Podicherti R."/>
            <person name="Tsui H.-C.T."/>
            <person name="Winkler M.E."/>
        </authorList>
    </citation>
    <scope>NUCLEOTIDE SEQUENCE</scope>
</reference>
<gene>
    <name evidence="1" type="ORF">METZ01_LOCUS234662</name>
</gene>
<protein>
    <submittedName>
        <fullName evidence="1">Uncharacterized protein</fullName>
    </submittedName>
</protein>
<organism evidence="1">
    <name type="scientific">marine metagenome</name>
    <dbReference type="NCBI Taxonomy" id="408172"/>
    <lineage>
        <taxon>unclassified sequences</taxon>
        <taxon>metagenomes</taxon>
        <taxon>ecological metagenomes</taxon>
    </lineage>
</organism>
<sequence length="33" mass="3878">MKSRLNDAFKSHIKNTYLIARPYIIILILQFGV</sequence>
<dbReference type="EMBL" id="UINC01058950">
    <property type="protein sequence ID" value="SVB81808.1"/>
    <property type="molecule type" value="Genomic_DNA"/>
</dbReference>
<evidence type="ECO:0000313" key="1">
    <source>
        <dbReference type="EMBL" id="SVB81808.1"/>
    </source>
</evidence>